<name>A0A1G9EK40_9RHOB</name>
<keyword evidence="1 2" id="KW-0597">Phosphoprotein</keyword>
<accession>A0A1G9EK40</accession>
<dbReference type="PANTHER" id="PTHR44591:SF3">
    <property type="entry name" value="RESPONSE REGULATORY DOMAIN-CONTAINING PROTEIN"/>
    <property type="match status" value="1"/>
</dbReference>
<keyword evidence="5" id="KW-1185">Reference proteome</keyword>
<organism evidence="4 5">
    <name type="scientific">Meinhardsimonia xiamenensis</name>
    <dbReference type="NCBI Taxonomy" id="990712"/>
    <lineage>
        <taxon>Bacteria</taxon>
        <taxon>Pseudomonadati</taxon>
        <taxon>Pseudomonadota</taxon>
        <taxon>Alphaproteobacteria</taxon>
        <taxon>Rhodobacterales</taxon>
        <taxon>Paracoccaceae</taxon>
        <taxon>Meinhardsimonia</taxon>
    </lineage>
</organism>
<dbReference type="GO" id="GO:0000160">
    <property type="term" value="P:phosphorelay signal transduction system"/>
    <property type="evidence" value="ECO:0007669"/>
    <property type="project" value="InterPro"/>
</dbReference>
<dbReference type="EMBL" id="FNFV01000004">
    <property type="protein sequence ID" value="SDK76443.1"/>
    <property type="molecule type" value="Genomic_DNA"/>
</dbReference>
<dbReference type="SUPFAM" id="SSF52172">
    <property type="entry name" value="CheY-like"/>
    <property type="match status" value="1"/>
</dbReference>
<gene>
    <name evidence="4" type="ORF">SAMN05216257_104349</name>
</gene>
<dbReference type="CDD" id="cd00156">
    <property type="entry name" value="REC"/>
    <property type="match status" value="1"/>
</dbReference>
<feature type="modified residue" description="4-aspartylphosphate" evidence="2">
    <location>
        <position position="74"/>
    </location>
</feature>
<dbReference type="PROSITE" id="PS50110">
    <property type="entry name" value="RESPONSE_REGULATORY"/>
    <property type="match status" value="1"/>
</dbReference>
<reference evidence="5" key="1">
    <citation type="submission" date="2016-10" db="EMBL/GenBank/DDBJ databases">
        <authorList>
            <person name="Varghese N."/>
            <person name="Submissions S."/>
        </authorList>
    </citation>
    <scope>NUCLEOTIDE SEQUENCE [LARGE SCALE GENOMIC DNA]</scope>
    <source>
        <strain evidence="5">CGMCC 1.10789</strain>
    </source>
</reference>
<sequence>MPEVPDPPLPPLATPTPERPLCGLTVLVVDDSRFACEAVRLMCLRSGARLRRADSLAAAERHLRVYRPSVLLVDLGLPDGNGLRLIERLDAAEPRIPVILATSGDEAALAEARAGGADAVLAKPLESIGAFQQAILAHLPPERRPRAPRPLPSEAVAPDPMALMEDLGRAREVLAKGEDEAALDYVACFLAGVAKGAHDRALLRAAERLSRRREAGEPLVPEVARLAGLLQQRLQGRAAV</sequence>
<evidence type="ECO:0000259" key="3">
    <source>
        <dbReference type="PROSITE" id="PS50110"/>
    </source>
</evidence>
<dbReference type="InterPro" id="IPR011006">
    <property type="entry name" value="CheY-like_superfamily"/>
</dbReference>
<evidence type="ECO:0000313" key="4">
    <source>
        <dbReference type="EMBL" id="SDK76443.1"/>
    </source>
</evidence>
<feature type="domain" description="Response regulatory" evidence="3">
    <location>
        <begin position="25"/>
        <end position="138"/>
    </location>
</feature>
<protein>
    <submittedName>
        <fullName evidence="4">CheY chemotaxis protein or a CheY-like REC (Receiver) domain</fullName>
    </submittedName>
</protein>
<dbReference type="InterPro" id="IPR050595">
    <property type="entry name" value="Bact_response_regulator"/>
</dbReference>
<dbReference type="SMART" id="SM00448">
    <property type="entry name" value="REC"/>
    <property type="match status" value="1"/>
</dbReference>
<dbReference type="OrthoDB" id="7831674at2"/>
<dbReference type="STRING" id="990712.SAMN05216257_104349"/>
<dbReference type="Gene3D" id="3.40.50.2300">
    <property type="match status" value="1"/>
</dbReference>
<dbReference type="RefSeq" id="WP_092500551.1">
    <property type="nucleotide sequence ID" value="NZ_FNFV01000004.1"/>
</dbReference>
<dbReference type="AlphaFoldDB" id="A0A1G9EK40"/>
<proteinExistence type="predicted"/>
<evidence type="ECO:0000256" key="1">
    <source>
        <dbReference type="ARBA" id="ARBA00022553"/>
    </source>
</evidence>
<dbReference type="PANTHER" id="PTHR44591">
    <property type="entry name" value="STRESS RESPONSE REGULATOR PROTEIN 1"/>
    <property type="match status" value="1"/>
</dbReference>
<evidence type="ECO:0000313" key="5">
    <source>
        <dbReference type="Proteomes" id="UP000199328"/>
    </source>
</evidence>
<evidence type="ECO:0000256" key="2">
    <source>
        <dbReference type="PROSITE-ProRule" id="PRU00169"/>
    </source>
</evidence>
<dbReference type="InterPro" id="IPR001789">
    <property type="entry name" value="Sig_transdc_resp-reg_receiver"/>
</dbReference>
<dbReference type="Pfam" id="PF00072">
    <property type="entry name" value="Response_reg"/>
    <property type="match status" value="1"/>
</dbReference>
<dbReference type="Proteomes" id="UP000199328">
    <property type="component" value="Unassembled WGS sequence"/>
</dbReference>